<dbReference type="GO" id="GO:0000981">
    <property type="term" value="F:DNA-binding transcription factor activity, RNA polymerase II-specific"/>
    <property type="evidence" value="ECO:0007669"/>
    <property type="project" value="InterPro"/>
</dbReference>
<dbReference type="AlphaFoldDB" id="A0A9P4GMK0"/>
<evidence type="ECO:0000259" key="4">
    <source>
        <dbReference type="PROSITE" id="PS50048"/>
    </source>
</evidence>
<proteinExistence type="predicted"/>
<dbReference type="InterPro" id="IPR007219">
    <property type="entry name" value="XnlR_reg_dom"/>
</dbReference>
<name>A0A9P4GMK0_9PLEO</name>
<dbReference type="Gene3D" id="4.10.240.10">
    <property type="entry name" value="Zn(2)-C6 fungal-type DNA-binding domain"/>
    <property type="match status" value="1"/>
</dbReference>
<evidence type="ECO:0000313" key="6">
    <source>
        <dbReference type="Proteomes" id="UP000800039"/>
    </source>
</evidence>
<dbReference type="OrthoDB" id="426882at2759"/>
<gene>
    <name evidence="5" type="ORF">K460DRAFT_279354</name>
</gene>
<keyword evidence="3" id="KW-0175">Coiled coil</keyword>
<reference evidence="5" key="1">
    <citation type="submission" date="2020-01" db="EMBL/GenBank/DDBJ databases">
        <authorList>
            <consortium name="DOE Joint Genome Institute"/>
            <person name="Haridas S."/>
            <person name="Albert R."/>
            <person name="Binder M."/>
            <person name="Bloem J."/>
            <person name="Labutti K."/>
            <person name="Salamov A."/>
            <person name="Andreopoulos B."/>
            <person name="Baker S.E."/>
            <person name="Barry K."/>
            <person name="Bills G."/>
            <person name="Bluhm B.H."/>
            <person name="Cannon C."/>
            <person name="Castanera R."/>
            <person name="Culley D.E."/>
            <person name="Daum C."/>
            <person name="Ezra D."/>
            <person name="Gonzalez J.B."/>
            <person name="Henrissat B."/>
            <person name="Kuo A."/>
            <person name="Liang C."/>
            <person name="Lipzen A."/>
            <person name="Lutzoni F."/>
            <person name="Magnuson J."/>
            <person name="Mondo S."/>
            <person name="Nolan M."/>
            <person name="Ohm R."/>
            <person name="Pangilinan J."/>
            <person name="Park H.-J."/>
            <person name="Ramirez L."/>
            <person name="Alfaro M."/>
            <person name="Sun H."/>
            <person name="Tritt A."/>
            <person name="Yoshinaga Y."/>
            <person name="Zwiers L.-H."/>
            <person name="Turgeon B.G."/>
            <person name="Goodwin S.B."/>
            <person name="Spatafora J.W."/>
            <person name="Crous P.W."/>
            <person name="Grigoriev I.V."/>
        </authorList>
    </citation>
    <scope>NUCLEOTIDE SEQUENCE</scope>
    <source>
        <strain evidence="5">CBS 394.84</strain>
    </source>
</reference>
<keyword evidence="6" id="KW-1185">Reference proteome</keyword>
<dbReference type="PANTHER" id="PTHR47256:SF1">
    <property type="entry name" value="ZN(II)2CYS6 TRANSCRIPTION FACTOR (EUROFUNG)"/>
    <property type="match status" value="1"/>
</dbReference>
<protein>
    <recommendedName>
        <fullName evidence="4">Zn(2)-C6 fungal-type domain-containing protein</fullName>
    </recommendedName>
</protein>
<dbReference type="InterPro" id="IPR053187">
    <property type="entry name" value="Notoamide_regulator"/>
</dbReference>
<dbReference type="Proteomes" id="UP000800039">
    <property type="component" value="Unassembled WGS sequence"/>
</dbReference>
<feature type="domain" description="Zn(2)-C6 fungal-type" evidence="4">
    <location>
        <begin position="27"/>
        <end position="57"/>
    </location>
</feature>
<dbReference type="RefSeq" id="XP_040790507.1">
    <property type="nucleotide sequence ID" value="XM_040928325.1"/>
</dbReference>
<dbReference type="Pfam" id="PF00172">
    <property type="entry name" value="Zn_clus"/>
    <property type="match status" value="1"/>
</dbReference>
<keyword evidence="2" id="KW-0539">Nucleus</keyword>
<evidence type="ECO:0000313" key="5">
    <source>
        <dbReference type="EMBL" id="KAF1847944.1"/>
    </source>
</evidence>
<dbReference type="GO" id="GO:0008270">
    <property type="term" value="F:zinc ion binding"/>
    <property type="evidence" value="ECO:0007669"/>
    <property type="project" value="InterPro"/>
</dbReference>
<dbReference type="InterPro" id="IPR001138">
    <property type="entry name" value="Zn2Cys6_DnaBD"/>
</dbReference>
<dbReference type="GO" id="GO:0006351">
    <property type="term" value="P:DNA-templated transcription"/>
    <property type="evidence" value="ECO:0007669"/>
    <property type="project" value="InterPro"/>
</dbReference>
<evidence type="ECO:0000256" key="3">
    <source>
        <dbReference type="SAM" id="Coils"/>
    </source>
</evidence>
<dbReference type="SMART" id="SM00066">
    <property type="entry name" value="GAL4"/>
    <property type="match status" value="1"/>
</dbReference>
<evidence type="ECO:0000256" key="2">
    <source>
        <dbReference type="ARBA" id="ARBA00023242"/>
    </source>
</evidence>
<dbReference type="CDD" id="cd00067">
    <property type="entry name" value="GAL4"/>
    <property type="match status" value="1"/>
</dbReference>
<dbReference type="SUPFAM" id="SSF57701">
    <property type="entry name" value="Zn2/Cys6 DNA-binding domain"/>
    <property type="match status" value="1"/>
</dbReference>
<accession>A0A9P4GMK0</accession>
<dbReference type="GO" id="GO:0003677">
    <property type="term" value="F:DNA binding"/>
    <property type="evidence" value="ECO:0007669"/>
    <property type="project" value="InterPro"/>
</dbReference>
<dbReference type="EMBL" id="ML976615">
    <property type="protein sequence ID" value="KAF1847944.1"/>
    <property type="molecule type" value="Genomic_DNA"/>
</dbReference>
<comment type="caution">
    <text evidence="5">The sequence shown here is derived from an EMBL/GenBank/DDBJ whole genome shotgun (WGS) entry which is preliminary data.</text>
</comment>
<sequence>MEQEPPPQPQGRLLLAQKPKRTVTLGACVACRKRKSKCDGSRPVCTCCVQKVTSCVYELGPNEKPSQAMKRKNEEMQGELSNLRQLYDFLRLRPEQEAMEIMRRIRANPPDTSQSQRIQELADFVRHGDMPTQQASSVPSSPHHQELGQSVTLPPLRLALALDSPSDLDPHNLPLPGILSMGVDGPISQRRRYTSDTELPVRSDSQGSLPPPTSIEAILQPPSSSFVDAAFTDPRLASAKNWTTVTSDPNILLTLFSAWTTREFCYYHYLDRDAFLDDMASGRTDFCSALLVNALLASASFHSSAVKDRQKPFSERSLTTMFYKEARRLWDLEQGKDSLTKVQAGICLFLVLGKYGRDKVGYTFLEEACRTGRDLGLFQSQAGEASWKTLNGPHERWDKVRAVTAWTLFNFQLSMSFTYSFPVIIKTLPPMEIPYRESPTEEALFRSECMKHIVILDYVNMLRGDNDLDNKNQLEPEQIEACYLRLTSWWDTRPPDIHPDKAPSIENLLCAMMYQVNIVSLFQPILDAESPVEQISLYRLRARSITSAALRETRRLFAIQEIRYGWANTITLILHPLSVASFGTLDEILLERPGSTTMEMSEPYQGLLTCLRALSSLSSYSYYAQPLFRLLTQKCQTLGVQLPLEVQSTLEFYRSEEWTKHAANMVSSQYIADTRKMVTDAESATMDAVISAWEGLSLDEAAKGKGRLG</sequence>
<dbReference type="InterPro" id="IPR036864">
    <property type="entry name" value="Zn2-C6_fun-type_DNA-bd_sf"/>
</dbReference>
<feature type="coiled-coil region" evidence="3">
    <location>
        <begin position="66"/>
        <end position="93"/>
    </location>
</feature>
<dbReference type="PROSITE" id="PS50048">
    <property type="entry name" value="ZN2_CY6_FUNGAL_2"/>
    <property type="match status" value="1"/>
</dbReference>
<dbReference type="GeneID" id="63845578"/>
<keyword evidence="1" id="KW-0479">Metal-binding</keyword>
<dbReference type="Pfam" id="PF04082">
    <property type="entry name" value="Fungal_trans"/>
    <property type="match status" value="1"/>
</dbReference>
<dbReference type="CDD" id="cd12148">
    <property type="entry name" value="fungal_TF_MHR"/>
    <property type="match status" value="1"/>
</dbReference>
<evidence type="ECO:0000256" key="1">
    <source>
        <dbReference type="ARBA" id="ARBA00022723"/>
    </source>
</evidence>
<dbReference type="PROSITE" id="PS00463">
    <property type="entry name" value="ZN2_CY6_FUNGAL_1"/>
    <property type="match status" value="1"/>
</dbReference>
<dbReference type="PANTHER" id="PTHR47256">
    <property type="entry name" value="ZN(II)2CYS6 TRANSCRIPTION FACTOR (EUROFUNG)-RELATED"/>
    <property type="match status" value="1"/>
</dbReference>
<organism evidence="5 6">
    <name type="scientific">Cucurbitaria berberidis CBS 394.84</name>
    <dbReference type="NCBI Taxonomy" id="1168544"/>
    <lineage>
        <taxon>Eukaryota</taxon>
        <taxon>Fungi</taxon>
        <taxon>Dikarya</taxon>
        <taxon>Ascomycota</taxon>
        <taxon>Pezizomycotina</taxon>
        <taxon>Dothideomycetes</taxon>
        <taxon>Pleosporomycetidae</taxon>
        <taxon>Pleosporales</taxon>
        <taxon>Pleosporineae</taxon>
        <taxon>Cucurbitariaceae</taxon>
        <taxon>Cucurbitaria</taxon>
    </lineage>
</organism>